<protein>
    <submittedName>
        <fullName evidence="7">TetR family transcriptional regulator</fullName>
    </submittedName>
</protein>
<dbReference type="EMBL" id="AWTN01000142">
    <property type="protein sequence ID" value="KGG83100.1"/>
    <property type="molecule type" value="Genomic_DNA"/>
</dbReference>
<comment type="caution">
    <text evidence="7">The sequence shown here is derived from an EMBL/GenBank/DDBJ whole genome shotgun (WGS) entry which is preliminary data.</text>
</comment>
<dbReference type="PANTHER" id="PTHR30055">
    <property type="entry name" value="HTH-TYPE TRANSCRIPTIONAL REGULATOR RUTR"/>
    <property type="match status" value="1"/>
</dbReference>
<dbReference type="InterPro" id="IPR009057">
    <property type="entry name" value="Homeodomain-like_sf"/>
</dbReference>
<organism evidence="7 8">
    <name type="scientific">Comamonas thiooxydans</name>
    <dbReference type="NCBI Taxonomy" id="363952"/>
    <lineage>
        <taxon>Bacteria</taxon>
        <taxon>Pseudomonadati</taxon>
        <taxon>Pseudomonadota</taxon>
        <taxon>Betaproteobacteria</taxon>
        <taxon>Burkholderiales</taxon>
        <taxon>Comamonadaceae</taxon>
        <taxon>Comamonas</taxon>
    </lineage>
</organism>
<keyword evidence="4" id="KW-0804">Transcription</keyword>
<reference evidence="7 8" key="1">
    <citation type="submission" date="2013-09" db="EMBL/GenBank/DDBJ databases">
        <title>High correlation between genotypes and phenotypes of environmental bacteria Comamonas testosteroni strains.</title>
        <authorList>
            <person name="Liu L."/>
            <person name="Zhu W."/>
            <person name="Xia X."/>
            <person name="Xu B."/>
            <person name="Luo M."/>
            <person name="Wang G."/>
        </authorList>
    </citation>
    <scope>NUCLEOTIDE SEQUENCE [LARGE SCALE GENOMIC DNA]</scope>
    <source>
        <strain evidence="7 8">JL14</strain>
    </source>
</reference>
<evidence type="ECO:0000256" key="5">
    <source>
        <dbReference type="PROSITE-ProRule" id="PRU00335"/>
    </source>
</evidence>
<dbReference type="SUPFAM" id="SSF48498">
    <property type="entry name" value="Tetracyclin repressor-like, C-terminal domain"/>
    <property type="match status" value="1"/>
</dbReference>
<dbReference type="InterPro" id="IPR013572">
    <property type="entry name" value="Tscrpt_reg_MAATS_C"/>
</dbReference>
<dbReference type="RefSeq" id="WP_034383424.1">
    <property type="nucleotide sequence ID" value="NZ_AWTN01000142.1"/>
</dbReference>
<dbReference type="AlphaFoldDB" id="A0A0E3B9G0"/>
<dbReference type="PRINTS" id="PR00455">
    <property type="entry name" value="HTHTETR"/>
</dbReference>
<dbReference type="PROSITE" id="PS50977">
    <property type="entry name" value="HTH_TETR_2"/>
    <property type="match status" value="1"/>
</dbReference>
<keyword evidence="3 5" id="KW-0238">DNA-binding</keyword>
<accession>A0A0E3B9G0</accession>
<feature type="domain" description="HTH tetR-type" evidence="6">
    <location>
        <begin position="10"/>
        <end position="70"/>
    </location>
</feature>
<dbReference type="InterPro" id="IPR036271">
    <property type="entry name" value="Tet_transcr_reg_TetR-rel_C_sf"/>
</dbReference>
<dbReference type="Gene3D" id="1.10.357.10">
    <property type="entry name" value="Tetracycline Repressor, domain 2"/>
    <property type="match status" value="1"/>
</dbReference>
<dbReference type="Proteomes" id="UP000029567">
    <property type="component" value="Unassembled WGS sequence"/>
</dbReference>
<sequence length="206" mass="22940">MARRTKADADATRNSLLDAAERVFYEKGVSRASLTDIAGAAGATRGAIYWHFKDKADLFNAMMDRVTHPLRQAVDHSASMTDTAPLERLRSLVQRVQNTIEHDERTRRVFEIALYRAEYVEDLHAVRSRHVQECSAFKALIARELSLAAAEQGINLPMPAPVAAMGVQALFDGLLQSWLLQHASFDLAATSRDAIDTYLRGLGFRL</sequence>
<evidence type="ECO:0000256" key="4">
    <source>
        <dbReference type="ARBA" id="ARBA00023163"/>
    </source>
</evidence>
<dbReference type="InterPro" id="IPR023772">
    <property type="entry name" value="DNA-bd_HTH_TetR-type_CS"/>
</dbReference>
<evidence type="ECO:0000313" key="8">
    <source>
        <dbReference type="Proteomes" id="UP000029567"/>
    </source>
</evidence>
<name>A0A0E3B9G0_9BURK</name>
<feature type="DNA-binding region" description="H-T-H motif" evidence="5">
    <location>
        <begin position="33"/>
        <end position="52"/>
    </location>
</feature>
<evidence type="ECO:0000256" key="3">
    <source>
        <dbReference type="ARBA" id="ARBA00023125"/>
    </source>
</evidence>
<dbReference type="SUPFAM" id="SSF46689">
    <property type="entry name" value="Homeodomain-like"/>
    <property type="match status" value="1"/>
</dbReference>
<keyword evidence="2" id="KW-0805">Transcription regulation</keyword>
<dbReference type="Pfam" id="PF08361">
    <property type="entry name" value="TetR_C_2"/>
    <property type="match status" value="1"/>
</dbReference>
<dbReference type="Pfam" id="PF00440">
    <property type="entry name" value="TetR_N"/>
    <property type="match status" value="1"/>
</dbReference>
<dbReference type="InterPro" id="IPR001647">
    <property type="entry name" value="HTH_TetR"/>
</dbReference>
<evidence type="ECO:0000313" key="7">
    <source>
        <dbReference type="EMBL" id="KGG83100.1"/>
    </source>
</evidence>
<dbReference type="PANTHER" id="PTHR30055:SF240">
    <property type="entry name" value="HTH-TYPE TRANSCRIPTIONAL REGULATOR ACRR"/>
    <property type="match status" value="1"/>
</dbReference>
<keyword evidence="1" id="KW-0678">Repressor</keyword>
<dbReference type="InterPro" id="IPR050109">
    <property type="entry name" value="HTH-type_TetR-like_transc_reg"/>
</dbReference>
<proteinExistence type="predicted"/>
<evidence type="ECO:0000256" key="1">
    <source>
        <dbReference type="ARBA" id="ARBA00022491"/>
    </source>
</evidence>
<dbReference type="PROSITE" id="PS01081">
    <property type="entry name" value="HTH_TETR_1"/>
    <property type="match status" value="1"/>
</dbReference>
<dbReference type="GO" id="GO:0003700">
    <property type="term" value="F:DNA-binding transcription factor activity"/>
    <property type="evidence" value="ECO:0007669"/>
    <property type="project" value="TreeGrafter"/>
</dbReference>
<evidence type="ECO:0000259" key="6">
    <source>
        <dbReference type="PROSITE" id="PS50977"/>
    </source>
</evidence>
<dbReference type="GO" id="GO:0000976">
    <property type="term" value="F:transcription cis-regulatory region binding"/>
    <property type="evidence" value="ECO:0007669"/>
    <property type="project" value="TreeGrafter"/>
</dbReference>
<gene>
    <name evidence="7" type="ORF">P245_25405</name>
</gene>
<evidence type="ECO:0000256" key="2">
    <source>
        <dbReference type="ARBA" id="ARBA00023015"/>
    </source>
</evidence>